<gene>
    <name evidence="1" type="ORF">CMUST_10600</name>
</gene>
<name>A0A0G3GZ50_9CORY</name>
<keyword evidence="2" id="KW-1185">Reference proteome</keyword>
<reference evidence="2" key="2">
    <citation type="submission" date="2015-05" db="EMBL/GenBank/DDBJ databases">
        <title>Complete genome sequence of Corynebacterium mustelae DSM 45274, isolated from various tissues of a male ferret with lethal sepsis.</title>
        <authorList>
            <person name="Ruckert C."/>
            <person name="Albersmeier A."/>
            <person name="Winkler A."/>
            <person name="Tauch A."/>
        </authorList>
    </citation>
    <scope>NUCLEOTIDE SEQUENCE [LARGE SCALE GENOMIC DNA]</scope>
    <source>
        <strain evidence="2">DSM 45274</strain>
    </source>
</reference>
<dbReference type="Proteomes" id="UP000035199">
    <property type="component" value="Chromosome"/>
</dbReference>
<dbReference type="STRING" id="571915.CMUST_10600"/>
<protein>
    <submittedName>
        <fullName evidence="1">Uncharacterized protein</fullName>
    </submittedName>
</protein>
<dbReference type="EMBL" id="CP011542">
    <property type="protein sequence ID" value="AKK06436.1"/>
    <property type="molecule type" value="Genomic_DNA"/>
</dbReference>
<reference evidence="1 2" key="1">
    <citation type="journal article" date="2015" name="Genome Announc.">
        <title>Complete Genome Sequence of the Type Strain Corynebacterium mustelae DSM 45274, Isolated from Various Tissues of a Male Ferret with Lethal Sepsis.</title>
        <authorList>
            <person name="Ruckert C."/>
            <person name="Eimer J."/>
            <person name="Winkler A."/>
            <person name="Tauch A."/>
        </authorList>
    </citation>
    <scope>NUCLEOTIDE SEQUENCE [LARGE SCALE GENOMIC DNA]</scope>
    <source>
        <strain evidence="1 2">DSM 45274</strain>
    </source>
</reference>
<dbReference type="PATRIC" id="fig|571915.4.peg.2255"/>
<sequence length="1146" mass="128589">MAVAFTADVGLVAPLVKLIPQPIVEAESLALAAFRLIKQSHTPIGYTTHQPSSFLAWAVLTDPTNAHHALSLVRELQKARRHADDQAGKVKTRVESVAATMQESVPHFIPAFFEEIARIFHRVNNLNYAKQFFGKARQLETDLNLEVDPERHAAVFSEFAGLGVVSAKVFSLEARRVLALMEPLRAYQHFLALVIAHAHGGVPAYADVFKDLRGLGAAAGIDAKEVDKEFVLAYAPTPGFPRTAMALQRKILPTLKRLVPQHPEAGVHLAEFIPTTTTIESYIDLLKAANLWENLRTDPARFRAWVSLILNEAYYIDSFAQEPHREFLEAIDANASTLTGLRVTGNLRTFHLDYLDAFVAAGIECVGLTSRYRRDIAFDFPSWCQRHYRDLSVLMAVKEIRWRLVDDLSACVLTDNLDVFLETETTTTLVKEWLEQFQRNWVVSISSSPVANLYSSRKLLTDMRLYDVHPQAMLKIFGTSPALALQEKLVDETWKNAIPDDEQAGVNKFRLPRVTAKLAKITEKECAQLIDQPLTILEVVEGDEVLATAIAATIAEIGQLPDVTLILPELTEIPSWLGVMYGVAPKEEGDDPTTLFPLPPTLGQEFSVNDAQFLAKLLHRPKETGEIVMDHSCKKLVENIGQEKVLLARLSRPGIPIDTVRKYHTFYSWCANLKLLGTWRRETLADNAFPTYGFTPHWDNNALIVHTNSGFLRLWSQDVSNKPADGDDFFVAQEEFLSALDEILKWHEDRHEADTTTEPAWSDVTVAQIAEEAARVSTLPPESWRYFFVVDRDTYNPAAWTDEWEHNAQEILGLSANKLERAYHDCAAQFGEDQFELLATAWHKDMVRTGPDIGKLAQAWAKRWGSPWIHLTDTMMAEIPAHYHHKLSGEFHRNPHDKSDPEGWAFRTSLLVVYLYVAQLVEASSDIARVLAQKISHFHDYPVAPDAPELCGSIENFGFFHSALEDEAPRVVSEGYLDTLITYLETGTPFTGTGQDPRANAPTVVADVEHTLGLSADAACYFLQLLALVNPTDTNTKKWNGWNKKQLDTARSELLVKKLVVEAKHTGAGRSVFLPGGWCQKSHSGPGLEVWKAPHYLLWNTEKATPVIPTCPPILPYPHLFAEVWQRYTSGDTPGYEELRTERYGQ</sequence>
<evidence type="ECO:0000313" key="1">
    <source>
        <dbReference type="EMBL" id="AKK06436.1"/>
    </source>
</evidence>
<dbReference type="AlphaFoldDB" id="A0A0G3GZ50"/>
<evidence type="ECO:0000313" key="2">
    <source>
        <dbReference type="Proteomes" id="UP000035199"/>
    </source>
</evidence>
<proteinExistence type="predicted"/>
<dbReference type="KEGG" id="cmv:CMUST_10600"/>
<organism evidence="1 2">
    <name type="scientific">Corynebacterium mustelae</name>
    <dbReference type="NCBI Taxonomy" id="571915"/>
    <lineage>
        <taxon>Bacteria</taxon>
        <taxon>Bacillati</taxon>
        <taxon>Actinomycetota</taxon>
        <taxon>Actinomycetes</taxon>
        <taxon>Mycobacteriales</taxon>
        <taxon>Corynebacteriaceae</taxon>
        <taxon>Corynebacterium</taxon>
    </lineage>
</organism>
<accession>A0A0G3GZ50</accession>